<dbReference type="RefSeq" id="WP_186458146.1">
    <property type="nucleotide sequence ID" value="NZ_VIWP01000001.1"/>
</dbReference>
<dbReference type="PANTHER" id="PTHR42912:SF93">
    <property type="entry name" value="N6-ADENOSINE-METHYLTRANSFERASE TMT1A"/>
    <property type="match status" value="1"/>
</dbReference>
<dbReference type="PANTHER" id="PTHR42912">
    <property type="entry name" value="METHYLTRANSFERASE"/>
    <property type="match status" value="1"/>
</dbReference>
<evidence type="ECO:0000259" key="1">
    <source>
        <dbReference type="Pfam" id="PF13649"/>
    </source>
</evidence>
<organism evidence="2 3">
    <name type="scientific">Neorhizobium alkalisoli</name>
    <dbReference type="NCBI Taxonomy" id="528178"/>
    <lineage>
        <taxon>Bacteria</taxon>
        <taxon>Pseudomonadati</taxon>
        <taxon>Pseudomonadota</taxon>
        <taxon>Alphaproteobacteria</taxon>
        <taxon>Hyphomicrobiales</taxon>
        <taxon>Rhizobiaceae</taxon>
        <taxon>Rhizobium/Agrobacterium group</taxon>
        <taxon>Neorhizobium</taxon>
    </lineage>
</organism>
<accession>A0A561R9E2</accession>
<sequence length="226" mass="24350">MSQVKVDTLPLILAALQKDKAQSVLDVGCGRGRLSSALAQQGFSVTGLDPQAEIISKAAAAVPSARFDVGTAERMPYADRSFDAVIFLNALHHVPAQSMPAALKEARRVLRENGSIIVVEPKAAGAFFTVMLPVEDETEIRALAEGAISDAIENGLVSLKAKVVYDRISRFANADKFIAFLNEADPMRASAAAAEKATIERLFSEHAERDGDMFTLVQPMTFFQLV</sequence>
<keyword evidence="3" id="KW-1185">Reference proteome</keyword>
<dbReference type="Proteomes" id="UP000320653">
    <property type="component" value="Unassembled WGS sequence"/>
</dbReference>
<dbReference type="InterPro" id="IPR041698">
    <property type="entry name" value="Methyltransf_25"/>
</dbReference>
<reference evidence="2 3" key="1">
    <citation type="submission" date="2019-06" db="EMBL/GenBank/DDBJ databases">
        <title>Sorghum-associated microbial communities from plants grown in Nebraska, USA.</title>
        <authorList>
            <person name="Schachtman D."/>
        </authorList>
    </citation>
    <scope>NUCLEOTIDE SEQUENCE [LARGE SCALE GENOMIC DNA]</scope>
    <source>
        <strain evidence="2 3">1225</strain>
    </source>
</reference>
<dbReference type="EMBL" id="VIWP01000001">
    <property type="protein sequence ID" value="TWF59204.1"/>
    <property type="molecule type" value="Genomic_DNA"/>
</dbReference>
<feature type="domain" description="Methyltransferase" evidence="1">
    <location>
        <begin position="24"/>
        <end position="114"/>
    </location>
</feature>
<dbReference type="Pfam" id="PF13649">
    <property type="entry name" value="Methyltransf_25"/>
    <property type="match status" value="1"/>
</dbReference>
<evidence type="ECO:0000313" key="3">
    <source>
        <dbReference type="Proteomes" id="UP000320653"/>
    </source>
</evidence>
<dbReference type="SUPFAM" id="SSF53335">
    <property type="entry name" value="S-adenosyl-L-methionine-dependent methyltransferases"/>
    <property type="match status" value="1"/>
</dbReference>
<dbReference type="InterPro" id="IPR029063">
    <property type="entry name" value="SAM-dependent_MTases_sf"/>
</dbReference>
<dbReference type="CDD" id="cd02440">
    <property type="entry name" value="AdoMet_MTases"/>
    <property type="match status" value="1"/>
</dbReference>
<name>A0A561R9E2_9HYPH</name>
<comment type="caution">
    <text evidence="2">The sequence shown here is derived from an EMBL/GenBank/DDBJ whole genome shotgun (WGS) entry which is preliminary data.</text>
</comment>
<dbReference type="GO" id="GO:0008168">
    <property type="term" value="F:methyltransferase activity"/>
    <property type="evidence" value="ECO:0007669"/>
    <property type="project" value="TreeGrafter"/>
</dbReference>
<protein>
    <submittedName>
        <fullName evidence="2">Pimeloyl-CoA biosynthesis protein BioC</fullName>
    </submittedName>
</protein>
<dbReference type="InterPro" id="IPR050508">
    <property type="entry name" value="Methyltransf_Superfamily"/>
</dbReference>
<gene>
    <name evidence="2" type="ORF">FHW37_1011010</name>
</gene>
<evidence type="ECO:0000313" key="2">
    <source>
        <dbReference type="EMBL" id="TWF59204.1"/>
    </source>
</evidence>
<dbReference type="Gene3D" id="3.40.50.150">
    <property type="entry name" value="Vaccinia Virus protein VP39"/>
    <property type="match status" value="1"/>
</dbReference>
<dbReference type="AlphaFoldDB" id="A0A561R9E2"/>
<proteinExistence type="predicted"/>